<dbReference type="Gene3D" id="3.10.180.10">
    <property type="entry name" value="2,3-Dihydroxybiphenyl 1,2-Dioxygenase, domain 1"/>
    <property type="match status" value="1"/>
</dbReference>
<dbReference type="AlphaFoldDB" id="A0A1Y5P0A9"/>
<evidence type="ECO:0000259" key="1">
    <source>
        <dbReference type="PROSITE" id="PS51819"/>
    </source>
</evidence>
<gene>
    <name evidence="2" type="ORF">MIPYR_20414</name>
</gene>
<reference evidence="2" key="1">
    <citation type="submission" date="2016-03" db="EMBL/GenBank/DDBJ databases">
        <authorList>
            <person name="Ploux O."/>
        </authorList>
    </citation>
    <scope>NUCLEOTIDE SEQUENCE</scope>
    <source>
        <strain evidence="2">UC1</strain>
    </source>
</reference>
<feature type="domain" description="VOC" evidence="1">
    <location>
        <begin position="10"/>
        <end position="135"/>
    </location>
</feature>
<dbReference type="PROSITE" id="PS51819">
    <property type="entry name" value="VOC"/>
    <property type="match status" value="1"/>
</dbReference>
<sequence length="143" mass="15248">MARTEGLIMKLQTVSIFVDDQQHALEFYTGTLGFALAADVPLGEHRWLTVVDPDRPDATEISLEPKSHPAAVAFAEALAADGIPMCVLRVDDVHAAHERLAAAGVAFTQPPTAFGPVTIAVLDDTCGNLLQIAQYHPGADYQA</sequence>
<proteinExistence type="predicted"/>
<dbReference type="Pfam" id="PF00903">
    <property type="entry name" value="Glyoxalase"/>
    <property type="match status" value="1"/>
</dbReference>
<dbReference type="PANTHER" id="PTHR36437">
    <property type="entry name" value="GLYOXALASE/BLEOMYCIN RESISTANCE PROTEIN/DIOXYGENASE"/>
    <property type="match status" value="1"/>
</dbReference>
<dbReference type="InterPro" id="IPR037523">
    <property type="entry name" value="VOC_core"/>
</dbReference>
<dbReference type="InterPro" id="IPR029068">
    <property type="entry name" value="Glyas_Bleomycin-R_OHBP_Dase"/>
</dbReference>
<name>A0A1Y5P0A9_9MICO</name>
<evidence type="ECO:0000313" key="2">
    <source>
        <dbReference type="EMBL" id="SBS72104.1"/>
    </source>
</evidence>
<organism evidence="2">
    <name type="scientific">uncultured Microbacterium sp</name>
    <dbReference type="NCBI Taxonomy" id="191216"/>
    <lineage>
        <taxon>Bacteria</taxon>
        <taxon>Bacillati</taxon>
        <taxon>Actinomycetota</taxon>
        <taxon>Actinomycetes</taxon>
        <taxon>Micrococcales</taxon>
        <taxon>Microbacteriaceae</taxon>
        <taxon>Microbacterium</taxon>
        <taxon>environmental samples</taxon>
    </lineage>
</organism>
<dbReference type="InterPro" id="IPR004360">
    <property type="entry name" value="Glyas_Fos-R_dOase_dom"/>
</dbReference>
<dbReference type="SUPFAM" id="SSF54593">
    <property type="entry name" value="Glyoxalase/Bleomycin resistance protein/Dihydroxybiphenyl dioxygenase"/>
    <property type="match status" value="1"/>
</dbReference>
<protein>
    <recommendedName>
        <fullName evidence="1">VOC domain-containing protein</fullName>
    </recommendedName>
</protein>
<dbReference type="EMBL" id="FLQR01000006">
    <property type="protein sequence ID" value="SBS72104.1"/>
    <property type="molecule type" value="Genomic_DNA"/>
</dbReference>
<dbReference type="PANTHER" id="PTHR36437:SF2">
    <property type="entry name" value="GLYOXALASE_BLEOMYCIN RESISTANCE PROTEIN_DIOXYGENASE"/>
    <property type="match status" value="1"/>
</dbReference>
<dbReference type="CDD" id="cd07263">
    <property type="entry name" value="VOC_like"/>
    <property type="match status" value="1"/>
</dbReference>
<accession>A0A1Y5P0A9</accession>